<evidence type="ECO:0000256" key="1">
    <source>
        <dbReference type="ARBA" id="ARBA00022491"/>
    </source>
</evidence>
<dbReference type="InterPro" id="IPR050624">
    <property type="entry name" value="HTH-type_Tx_Regulator"/>
</dbReference>
<dbReference type="PANTHER" id="PTHR43479">
    <property type="entry name" value="ACREF/ENVCD OPERON REPRESSOR-RELATED"/>
    <property type="match status" value="1"/>
</dbReference>
<keyword evidence="6" id="KW-1185">Reference proteome</keyword>
<dbReference type="PANTHER" id="PTHR43479:SF11">
    <property type="entry name" value="ACREF_ENVCD OPERON REPRESSOR-RELATED"/>
    <property type="match status" value="1"/>
</dbReference>
<feature type="domain" description="HTH tetR-type" evidence="4">
    <location>
        <begin position="10"/>
        <end position="70"/>
    </location>
</feature>
<evidence type="ECO:0000256" key="2">
    <source>
        <dbReference type="ARBA" id="ARBA00023125"/>
    </source>
</evidence>
<dbReference type="PROSITE" id="PS50977">
    <property type="entry name" value="HTH_TETR_2"/>
    <property type="match status" value="1"/>
</dbReference>
<name>A0A1H3GP53_9BACI</name>
<dbReference type="EMBL" id="FNPI01000001">
    <property type="protein sequence ID" value="SDY04109.1"/>
    <property type="molecule type" value="Genomic_DNA"/>
</dbReference>
<dbReference type="STRING" id="1503961.SAMN05421736_101209"/>
<accession>A0A1H3GP53</accession>
<dbReference type="GO" id="GO:0003677">
    <property type="term" value="F:DNA binding"/>
    <property type="evidence" value="ECO:0007669"/>
    <property type="project" value="UniProtKB-UniRule"/>
</dbReference>
<evidence type="ECO:0000259" key="4">
    <source>
        <dbReference type="PROSITE" id="PS50977"/>
    </source>
</evidence>
<reference evidence="6" key="1">
    <citation type="submission" date="2016-10" db="EMBL/GenBank/DDBJ databases">
        <authorList>
            <person name="Varghese N."/>
            <person name="Submissions S."/>
        </authorList>
    </citation>
    <scope>NUCLEOTIDE SEQUENCE [LARGE SCALE GENOMIC DNA]</scope>
    <source>
        <strain evidence="6">SP</strain>
    </source>
</reference>
<keyword evidence="1" id="KW-0678">Repressor</keyword>
<dbReference type="OrthoDB" id="9809994at2"/>
<dbReference type="AlphaFoldDB" id="A0A1H3GP53"/>
<dbReference type="Gene3D" id="1.10.357.10">
    <property type="entry name" value="Tetracycline Repressor, domain 2"/>
    <property type="match status" value="1"/>
</dbReference>
<dbReference type="InterPro" id="IPR009057">
    <property type="entry name" value="Homeodomain-like_sf"/>
</dbReference>
<proteinExistence type="predicted"/>
<sequence length="195" mass="22874">MDLLKSEKARRTKGKILKAAEELLMRRDISKVSVNDIVQKADVAKGTFYLYFESKEDLAWSIVQEGAFSFDSEIEKMINEPLTKENVAYLISSIIQFCLKNKELLMIIHHVKFWEFINKKQADYIEEKYIGLFKAWLDQNVAEGAVEIPDTAFYARFIFISIHEILERMILGKLEYDLRQAEKHVIEIVYKILGW</sequence>
<organism evidence="5 6">
    <name type="scientific">Evansella caseinilytica</name>
    <dbReference type="NCBI Taxonomy" id="1503961"/>
    <lineage>
        <taxon>Bacteria</taxon>
        <taxon>Bacillati</taxon>
        <taxon>Bacillota</taxon>
        <taxon>Bacilli</taxon>
        <taxon>Bacillales</taxon>
        <taxon>Bacillaceae</taxon>
        <taxon>Evansella</taxon>
    </lineage>
</organism>
<feature type="DNA-binding region" description="H-T-H motif" evidence="3">
    <location>
        <begin position="33"/>
        <end position="52"/>
    </location>
</feature>
<dbReference type="PRINTS" id="PR00455">
    <property type="entry name" value="HTHTETR"/>
</dbReference>
<keyword evidence="2 3" id="KW-0238">DNA-binding</keyword>
<evidence type="ECO:0000313" key="6">
    <source>
        <dbReference type="Proteomes" id="UP000198935"/>
    </source>
</evidence>
<evidence type="ECO:0000256" key="3">
    <source>
        <dbReference type="PROSITE-ProRule" id="PRU00335"/>
    </source>
</evidence>
<gene>
    <name evidence="5" type="ORF">SAMN05421736_101209</name>
</gene>
<dbReference type="Proteomes" id="UP000198935">
    <property type="component" value="Unassembled WGS sequence"/>
</dbReference>
<dbReference type="InterPro" id="IPR001647">
    <property type="entry name" value="HTH_TetR"/>
</dbReference>
<dbReference type="Pfam" id="PF00440">
    <property type="entry name" value="TetR_N"/>
    <property type="match status" value="1"/>
</dbReference>
<protein>
    <submittedName>
        <fullName evidence="5">DNA-binding transcriptional regulator, AcrR family</fullName>
    </submittedName>
</protein>
<evidence type="ECO:0000313" key="5">
    <source>
        <dbReference type="EMBL" id="SDY04109.1"/>
    </source>
</evidence>
<dbReference type="SUPFAM" id="SSF46689">
    <property type="entry name" value="Homeodomain-like"/>
    <property type="match status" value="1"/>
</dbReference>